<dbReference type="InterPro" id="IPR013830">
    <property type="entry name" value="SGNH_hydro"/>
</dbReference>
<dbReference type="Proteomes" id="UP000078454">
    <property type="component" value="Unassembled WGS sequence"/>
</dbReference>
<dbReference type="AlphaFoldDB" id="A0A198A9Q8"/>
<protein>
    <recommendedName>
        <fullName evidence="1">SGNH hydrolase-type esterase domain-containing protein</fullName>
    </recommendedName>
</protein>
<dbReference type="PANTHER" id="PTHR30383">
    <property type="entry name" value="THIOESTERASE 1/PROTEASE 1/LYSOPHOSPHOLIPASE L1"/>
    <property type="match status" value="1"/>
</dbReference>
<dbReference type="OrthoDB" id="9777593at2"/>
<accession>A0A198A9Q8</accession>
<gene>
    <name evidence="2" type="ORF">A8708_28180</name>
</gene>
<dbReference type="STRING" id="1850517.A8708_28180"/>
<evidence type="ECO:0000313" key="3">
    <source>
        <dbReference type="Proteomes" id="UP000078454"/>
    </source>
</evidence>
<dbReference type="SUPFAM" id="SSF52266">
    <property type="entry name" value="SGNH hydrolase"/>
    <property type="match status" value="1"/>
</dbReference>
<organism evidence="2 3">
    <name type="scientific">Paenibacillus oryzisoli</name>
    <dbReference type="NCBI Taxonomy" id="1850517"/>
    <lineage>
        <taxon>Bacteria</taxon>
        <taxon>Bacillati</taxon>
        <taxon>Bacillota</taxon>
        <taxon>Bacilli</taxon>
        <taxon>Bacillales</taxon>
        <taxon>Paenibacillaceae</taxon>
        <taxon>Paenibacillus</taxon>
    </lineage>
</organism>
<comment type="caution">
    <text evidence="2">The sequence shown here is derived from an EMBL/GenBank/DDBJ whole genome shotgun (WGS) entry which is preliminary data.</text>
</comment>
<dbReference type="GO" id="GO:0004622">
    <property type="term" value="F:phosphatidylcholine lysophospholipase activity"/>
    <property type="evidence" value="ECO:0007669"/>
    <property type="project" value="TreeGrafter"/>
</dbReference>
<dbReference type="PANTHER" id="PTHR30383:SF5">
    <property type="entry name" value="SGNH HYDROLASE-TYPE ESTERASE DOMAIN-CONTAINING PROTEIN"/>
    <property type="match status" value="1"/>
</dbReference>
<dbReference type="EMBL" id="LYPB01000069">
    <property type="protein sequence ID" value="OAS17897.1"/>
    <property type="molecule type" value="Genomic_DNA"/>
</dbReference>
<dbReference type="InterPro" id="IPR036514">
    <property type="entry name" value="SGNH_hydro_sf"/>
</dbReference>
<dbReference type="Gene3D" id="2.60.120.260">
    <property type="entry name" value="Galactose-binding domain-like"/>
    <property type="match status" value="1"/>
</dbReference>
<sequence length="314" mass="34516">MARMKIEDMALSYSGTWTHVSTTSGSMDSRHDSDGTATANASAIWKAYCTSIEIYALKAPTFGMADIYIDGVIHGEVDYYAPTAQYGIMIYEVIELSAGYHTIEIRKKETRNPSSTGNYISIDYLYAELVQPQQTQYKSIVCIGDSITFGANVSVRPDNLYGRKLQQMLFRPVSIHGLSGADVSTISNVIESVVASRNPDLVLWLTGMNNTNPKASLEIGLDKMKAYLPHADIIVATIQYNTYYTSAQNIVKVDEVKAACAVKGIPCVDMYSPTLGNTYLNKPENTVHPGDEGQGVLASLFYQEIIKKFIIPSV</sequence>
<name>A0A198A9Q8_9BACL</name>
<proteinExistence type="predicted"/>
<evidence type="ECO:0000313" key="2">
    <source>
        <dbReference type="EMBL" id="OAS17897.1"/>
    </source>
</evidence>
<dbReference type="InterPro" id="IPR051532">
    <property type="entry name" value="Ester_Hydrolysis_Enzymes"/>
</dbReference>
<dbReference type="CDD" id="cd00229">
    <property type="entry name" value="SGNH_hydrolase"/>
    <property type="match status" value="1"/>
</dbReference>
<evidence type="ECO:0000259" key="1">
    <source>
        <dbReference type="Pfam" id="PF13472"/>
    </source>
</evidence>
<reference evidence="2 3" key="1">
    <citation type="submission" date="2016-05" db="EMBL/GenBank/DDBJ databases">
        <title>Paenibacillus sp. 1ZS3-15 nov., isolated from the rhizosphere soil.</title>
        <authorList>
            <person name="Zhang X.X."/>
            <person name="Zhang J."/>
        </authorList>
    </citation>
    <scope>NUCLEOTIDE SEQUENCE [LARGE SCALE GENOMIC DNA]</scope>
    <source>
        <strain evidence="2 3">1ZS3-15</strain>
    </source>
</reference>
<dbReference type="Pfam" id="PF13472">
    <property type="entry name" value="Lipase_GDSL_2"/>
    <property type="match status" value="1"/>
</dbReference>
<keyword evidence="3" id="KW-1185">Reference proteome</keyword>
<dbReference type="RefSeq" id="WP_068664927.1">
    <property type="nucleotide sequence ID" value="NZ_LYPB01000069.1"/>
</dbReference>
<feature type="domain" description="SGNH hydrolase-type esterase" evidence="1">
    <location>
        <begin position="142"/>
        <end position="294"/>
    </location>
</feature>
<dbReference type="Gene3D" id="3.40.50.1110">
    <property type="entry name" value="SGNH hydrolase"/>
    <property type="match status" value="1"/>
</dbReference>